<dbReference type="AlphaFoldDB" id="A0A9Q6IAK3"/>
<reference evidence="2 3" key="1">
    <citation type="submission" date="2018-06" db="EMBL/GenBank/DDBJ databases">
        <title>Pseudomonas diversity within urban Lake Michigan freshwaters.</title>
        <authorList>
            <person name="Batrich M."/>
            <person name="Hatzopoulos T."/>
            <person name="Putonti C."/>
        </authorList>
    </citation>
    <scope>NUCLEOTIDE SEQUENCE [LARGE SCALE GENOMIC DNA]</scope>
    <source>
        <strain evidence="2 3">MB-090624</strain>
    </source>
</reference>
<comment type="caution">
    <text evidence="2">The sequence shown here is derived from an EMBL/GenBank/DDBJ whole genome shotgun (WGS) entry which is preliminary data.</text>
</comment>
<gene>
    <name evidence="2" type="ORF">DMX08_30540</name>
</gene>
<proteinExistence type="predicted"/>
<organism evidence="2 3">
    <name type="scientific">Pseudomonas protegens</name>
    <dbReference type="NCBI Taxonomy" id="380021"/>
    <lineage>
        <taxon>Bacteria</taxon>
        <taxon>Pseudomonadati</taxon>
        <taxon>Pseudomonadota</taxon>
        <taxon>Gammaproteobacteria</taxon>
        <taxon>Pseudomonadales</taxon>
        <taxon>Pseudomonadaceae</taxon>
        <taxon>Pseudomonas</taxon>
    </lineage>
</organism>
<evidence type="ECO:0000313" key="2">
    <source>
        <dbReference type="EMBL" id="PYC28049.1"/>
    </source>
</evidence>
<dbReference type="RefSeq" id="WP_102881520.1">
    <property type="nucleotide sequence ID" value="NZ_JAINDD010000015.1"/>
</dbReference>
<evidence type="ECO:0000256" key="1">
    <source>
        <dbReference type="SAM" id="SignalP"/>
    </source>
</evidence>
<dbReference type="OrthoDB" id="9800768at2"/>
<protein>
    <submittedName>
        <fullName evidence="2">Uncharacterized protein</fullName>
    </submittedName>
</protein>
<accession>A0A9Q6IAK3</accession>
<feature type="signal peptide" evidence="1">
    <location>
        <begin position="1"/>
        <end position="21"/>
    </location>
</feature>
<evidence type="ECO:0000313" key="3">
    <source>
        <dbReference type="Proteomes" id="UP000248188"/>
    </source>
</evidence>
<sequence>MRVKPLILAMIACCCLQSAVAAEIQANVAHKAILPLNSPPIPLKAGQQTTQAKGCPCAVVILDDGVPVVASIELTALSILSRRTAP</sequence>
<feature type="chain" id="PRO_5040368990" evidence="1">
    <location>
        <begin position="22"/>
        <end position="86"/>
    </location>
</feature>
<name>A0A9Q6IAK3_9PSED</name>
<dbReference type="EMBL" id="QJRN01000036">
    <property type="protein sequence ID" value="PYC28049.1"/>
    <property type="molecule type" value="Genomic_DNA"/>
</dbReference>
<keyword evidence="1" id="KW-0732">Signal</keyword>
<dbReference type="Proteomes" id="UP000248188">
    <property type="component" value="Unassembled WGS sequence"/>
</dbReference>